<evidence type="ECO:0000256" key="1">
    <source>
        <dbReference type="SAM" id="Phobius"/>
    </source>
</evidence>
<accession>A0A919WLP3</accession>
<organism evidence="2 3">
    <name type="scientific">Robertmurraya siralis</name>
    <dbReference type="NCBI Taxonomy" id="77777"/>
    <lineage>
        <taxon>Bacteria</taxon>
        <taxon>Bacillati</taxon>
        <taxon>Bacillota</taxon>
        <taxon>Bacilli</taxon>
        <taxon>Bacillales</taxon>
        <taxon>Bacillaceae</taxon>
        <taxon>Robertmurraya</taxon>
    </lineage>
</organism>
<keyword evidence="1" id="KW-0472">Membrane</keyword>
<evidence type="ECO:0000313" key="3">
    <source>
        <dbReference type="Proteomes" id="UP000682111"/>
    </source>
</evidence>
<feature type="transmembrane region" description="Helical" evidence="1">
    <location>
        <begin position="39"/>
        <end position="62"/>
    </location>
</feature>
<keyword evidence="1" id="KW-1133">Transmembrane helix</keyword>
<keyword evidence="1" id="KW-0812">Transmembrane</keyword>
<keyword evidence="3" id="KW-1185">Reference proteome</keyword>
<dbReference type="RefSeq" id="WP_137744056.1">
    <property type="nucleotide sequence ID" value="NZ_BORC01000014.1"/>
</dbReference>
<name>A0A919WLP3_9BACI</name>
<comment type="caution">
    <text evidence="2">The sequence shown here is derived from an EMBL/GenBank/DDBJ whole genome shotgun (WGS) entry which is preliminary data.</text>
</comment>
<dbReference type="AlphaFoldDB" id="A0A919WLP3"/>
<reference evidence="2" key="1">
    <citation type="submission" date="2021-03" db="EMBL/GenBank/DDBJ databases">
        <title>Antimicrobial resistance genes in bacteria isolated from Japanese honey, and their potential for conferring macrolide and lincosamide resistance in the American foulbrood pathogen Paenibacillus larvae.</title>
        <authorList>
            <person name="Okamoto M."/>
            <person name="Kumagai M."/>
            <person name="Kanamori H."/>
            <person name="Takamatsu D."/>
        </authorList>
    </citation>
    <scope>NUCLEOTIDE SEQUENCE</scope>
    <source>
        <strain evidence="2">J27TS8</strain>
    </source>
</reference>
<sequence length="63" mass="7678">MFELSAVDMILSLLSIWVIFFIFHRLLHRYSQQNKKWPQDLVITLLQSLLVFFIIIPLIHYFQ</sequence>
<evidence type="ECO:0000313" key="2">
    <source>
        <dbReference type="EMBL" id="GIN64406.1"/>
    </source>
</evidence>
<dbReference type="Proteomes" id="UP000682111">
    <property type="component" value="Unassembled WGS sequence"/>
</dbReference>
<feature type="transmembrane region" description="Helical" evidence="1">
    <location>
        <begin position="6"/>
        <end position="27"/>
    </location>
</feature>
<protein>
    <submittedName>
        <fullName evidence="2">Uncharacterized protein</fullName>
    </submittedName>
</protein>
<gene>
    <name evidence="2" type="ORF">J27TS8_43990</name>
</gene>
<proteinExistence type="predicted"/>
<dbReference type="EMBL" id="BORC01000014">
    <property type="protein sequence ID" value="GIN64406.1"/>
    <property type="molecule type" value="Genomic_DNA"/>
</dbReference>